<dbReference type="EMBL" id="BSPX01000016">
    <property type="protein sequence ID" value="GLT21953.1"/>
    <property type="molecule type" value="Genomic_DNA"/>
</dbReference>
<proteinExistence type="predicted"/>
<sequence length="307" mass="33735">MTRPDVAILMGTYEGPEFFGRQLESIIAQTVTGWKLWISDDSSSTVMRDALRDYAGALSGRVQCDAGPKGGFVANFLHLACRADIDARYFAFADQDDIWDADKLERALAWLETVPESVPALYCGRVRLVDRDGRELGLSPLFARPPAFRNALVQSIAGGNTMVFNAAARRLLMKAGADVDVAVHDWWIYLVVSGCGGVVRYDACPSLSYRQHEGNVIGGNFTWGAMASRVLRALGGGQQKWHDGNLRALARLSDSLTPDSRACLSAFEEGRGRWLVPRVMGFLRAGVYRQTWRGSLSLFALALLGRL</sequence>
<dbReference type="SUPFAM" id="SSF53448">
    <property type="entry name" value="Nucleotide-diphospho-sugar transferases"/>
    <property type="match status" value="1"/>
</dbReference>
<dbReference type="GO" id="GO:0016740">
    <property type="term" value="F:transferase activity"/>
    <property type="evidence" value="ECO:0007669"/>
    <property type="project" value="UniProtKB-KW"/>
</dbReference>
<evidence type="ECO:0000259" key="1">
    <source>
        <dbReference type="Pfam" id="PF00535"/>
    </source>
</evidence>
<dbReference type="Pfam" id="PF00535">
    <property type="entry name" value="Glycos_transf_2"/>
    <property type="match status" value="1"/>
</dbReference>
<keyword evidence="2" id="KW-0808">Transferase</keyword>
<organism evidence="2 3">
    <name type="scientific">Zoogloea oryzae</name>
    <dbReference type="NCBI Taxonomy" id="310767"/>
    <lineage>
        <taxon>Bacteria</taxon>
        <taxon>Pseudomonadati</taxon>
        <taxon>Pseudomonadota</taxon>
        <taxon>Betaproteobacteria</taxon>
        <taxon>Rhodocyclales</taxon>
        <taxon>Zoogloeaceae</taxon>
        <taxon>Zoogloea</taxon>
    </lineage>
</organism>
<feature type="domain" description="Glycosyltransferase 2-like" evidence="1">
    <location>
        <begin position="8"/>
        <end position="154"/>
    </location>
</feature>
<evidence type="ECO:0000313" key="2">
    <source>
        <dbReference type="EMBL" id="GLT21953.1"/>
    </source>
</evidence>
<name>A0ABQ6F8Q7_9RHOO</name>
<keyword evidence="3" id="KW-1185">Reference proteome</keyword>
<evidence type="ECO:0000313" key="3">
    <source>
        <dbReference type="Proteomes" id="UP001157167"/>
    </source>
</evidence>
<dbReference type="Gene3D" id="3.90.550.10">
    <property type="entry name" value="Spore Coat Polysaccharide Biosynthesis Protein SpsA, Chain A"/>
    <property type="match status" value="1"/>
</dbReference>
<dbReference type="CDD" id="cd04196">
    <property type="entry name" value="GT_2_like_d"/>
    <property type="match status" value="1"/>
</dbReference>
<accession>A0ABQ6F8Q7</accession>
<dbReference type="InterPro" id="IPR001173">
    <property type="entry name" value="Glyco_trans_2-like"/>
</dbReference>
<protein>
    <submittedName>
        <fullName evidence="2">Glycosyl transferase family 2</fullName>
    </submittedName>
</protein>
<comment type="caution">
    <text evidence="2">The sequence shown here is derived from an EMBL/GenBank/DDBJ whole genome shotgun (WGS) entry which is preliminary data.</text>
</comment>
<dbReference type="InterPro" id="IPR029044">
    <property type="entry name" value="Nucleotide-diphossugar_trans"/>
</dbReference>
<dbReference type="RefSeq" id="WP_284187332.1">
    <property type="nucleotide sequence ID" value="NZ_BSPX01000016.1"/>
</dbReference>
<dbReference type="Proteomes" id="UP001157167">
    <property type="component" value="Unassembled WGS sequence"/>
</dbReference>
<reference evidence="3" key="1">
    <citation type="journal article" date="2019" name="Int. J. Syst. Evol. Microbiol.">
        <title>The Global Catalogue of Microorganisms (GCM) 10K type strain sequencing project: providing services to taxonomists for standard genome sequencing and annotation.</title>
        <authorList>
            <consortium name="The Broad Institute Genomics Platform"/>
            <consortium name="The Broad Institute Genome Sequencing Center for Infectious Disease"/>
            <person name="Wu L."/>
            <person name="Ma J."/>
        </authorList>
    </citation>
    <scope>NUCLEOTIDE SEQUENCE [LARGE SCALE GENOMIC DNA]</scope>
    <source>
        <strain evidence="3">NBRC 102407</strain>
    </source>
</reference>
<gene>
    <name evidence="2" type="ORF">GCM10007933_14080</name>
</gene>